<dbReference type="EMBL" id="BAAATA010000008">
    <property type="protein sequence ID" value="GAA2483719.1"/>
    <property type="molecule type" value="Genomic_DNA"/>
</dbReference>
<sequence length="111" mass="12758">MSVIRQEASDGINQLEGYLLLEAERSSARHDAEEFADRMPWLGFGEREELVRLYTEERSRLTRQTMRRVSDRAAELRREYGARYRQLRLATWCTAASLAPAVAVLGAVLSR</sequence>
<proteinExistence type="predicted"/>
<accession>A0ABN3LIW3</accession>
<dbReference type="Proteomes" id="UP001501358">
    <property type="component" value="Unassembled WGS sequence"/>
</dbReference>
<dbReference type="RefSeq" id="WP_344382789.1">
    <property type="nucleotide sequence ID" value="NZ_BAAATA010000008.1"/>
</dbReference>
<keyword evidence="1" id="KW-0812">Transmembrane</keyword>
<protein>
    <recommendedName>
        <fullName evidence="4">Cytochrome C oxidase subunit I</fullName>
    </recommendedName>
</protein>
<comment type="caution">
    <text evidence="2">The sequence shown here is derived from an EMBL/GenBank/DDBJ whole genome shotgun (WGS) entry which is preliminary data.</text>
</comment>
<reference evidence="2 3" key="1">
    <citation type="journal article" date="2019" name="Int. J. Syst. Evol. Microbiol.">
        <title>The Global Catalogue of Microorganisms (GCM) 10K type strain sequencing project: providing services to taxonomists for standard genome sequencing and annotation.</title>
        <authorList>
            <consortium name="The Broad Institute Genomics Platform"/>
            <consortium name="The Broad Institute Genome Sequencing Center for Infectious Disease"/>
            <person name="Wu L."/>
            <person name="Ma J."/>
        </authorList>
    </citation>
    <scope>NUCLEOTIDE SEQUENCE [LARGE SCALE GENOMIC DNA]</scope>
    <source>
        <strain evidence="2 3">JCM 6307</strain>
    </source>
</reference>
<keyword evidence="1" id="KW-0472">Membrane</keyword>
<feature type="transmembrane region" description="Helical" evidence="1">
    <location>
        <begin position="87"/>
        <end position="109"/>
    </location>
</feature>
<name>A0ABN3LIW3_9ACTN</name>
<keyword evidence="3" id="KW-1185">Reference proteome</keyword>
<keyword evidence="1" id="KW-1133">Transmembrane helix</keyword>
<evidence type="ECO:0000256" key="1">
    <source>
        <dbReference type="SAM" id="Phobius"/>
    </source>
</evidence>
<evidence type="ECO:0000313" key="3">
    <source>
        <dbReference type="Proteomes" id="UP001501358"/>
    </source>
</evidence>
<evidence type="ECO:0000313" key="2">
    <source>
        <dbReference type="EMBL" id="GAA2483719.1"/>
    </source>
</evidence>
<organism evidence="2 3">
    <name type="scientific">Streptomyces thermolineatus</name>
    <dbReference type="NCBI Taxonomy" id="44033"/>
    <lineage>
        <taxon>Bacteria</taxon>
        <taxon>Bacillati</taxon>
        <taxon>Actinomycetota</taxon>
        <taxon>Actinomycetes</taxon>
        <taxon>Kitasatosporales</taxon>
        <taxon>Streptomycetaceae</taxon>
        <taxon>Streptomyces</taxon>
    </lineage>
</organism>
<gene>
    <name evidence="2" type="ORF">GCM10010406_20040</name>
</gene>
<evidence type="ECO:0008006" key="4">
    <source>
        <dbReference type="Google" id="ProtNLM"/>
    </source>
</evidence>